<dbReference type="SMART" id="SM00354">
    <property type="entry name" value="HTH_LACI"/>
    <property type="match status" value="1"/>
</dbReference>
<dbReference type="Gene3D" id="3.40.50.2300">
    <property type="match status" value="2"/>
</dbReference>
<reference evidence="6" key="1">
    <citation type="submission" date="2020-10" db="EMBL/GenBank/DDBJ databases">
        <authorList>
            <person name="Gilroy R."/>
        </authorList>
    </citation>
    <scope>NUCLEOTIDE SEQUENCE</scope>
    <source>
        <strain evidence="6">C6-149</strain>
    </source>
</reference>
<sequence length="330" mass="36794">MEKQNITIYDVANKAGVSMATVSRVINNSSRVREDTKAKVLKIINDLNYRPNVVAKGLASKRTTTVGVITPDLINSYFSELAKGIDDVSLMYNYNIILASSDKDEKKTIKVINNLLAKQIDGLILIGDQLSDNASSLLKSSKVPVVLAGALDDYFPTVNIDYEKAVYEVIVRFIKENRKKIAFVGNLDNYIDKKLRLNGYKKALNENNIKFDNQLVFDSYYESYDFGYETSKKIKELDLDAVYAANDDVAVGILNGLLDLGKSVPSDIAIVTSNNTKITNMIRPKLGSIIQPLYDLGAVSMRLLTKLIDNETFDEKNVVLPHNFKSRQTG</sequence>
<dbReference type="PROSITE" id="PS50943">
    <property type="entry name" value="HTH_CROC1"/>
    <property type="match status" value="1"/>
</dbReference>
<evidence type="ECO:0000313" key="7">
    <source>
        <dbReference type="Proteomes" id="UP000823614"/>
    </source>
</evidence>
<keyword evidence="1" id="KW-0805">Transcription regulation</keyword>
<dbReference type="SUPFAM" id="SSF53822">
    <property type="entry name" value="Periplasmic binding protein-like I"/>
    <property type="match status" value="1"/>
</dbReference>
<dbReference type="CDD" id="cd01392">
    <property type="entry name" value="HTH_LacI"/>
    <property type="match status" value="1"/>
</dbReference>
<keyword evidence="3" id="KW-0804">Transcription</keyword>
<organism evidence="6 7">
    <name type="scientific">Candidatus Gallilactobacillus intestinavium</name>
    <dbReference type="NCBI Taxonomy" id="2840838"/>
    <lineage>
        <taxon>Bacteria</taxon>
        <taxon>Bacillati</taxon>
        <taxon>Bacillota</taxon>
        <taxon>Bacilli</taxon>
        <taxon>Lactobacillales</taxon>
        <taxon>Lactobacillaceae</taxon>
        <taxon>Lactobacillaceae incertae sedis</taxon>
        <taxon>Candidatus Gallilactobacillus</taxon>
    </lineage>
</organism>
<dbReference type="FunFam" id="1.10.260.40:FF:000002">
    <property type="entry name" value="HTH-type transcriptional repressor PurR"/>
    <property type="match status" value="1"/>
</dbReference>
<evidence type="ECO:0000313" key="6">
    <source>
        <dbReference type="EMBL" id="MBO8441483.1"/>
    </source>
</evidence>
<proteinExistence type="predicted"/>
<dbReference type="Pfam" id="PF00356">
    <property type="entry name" value="LacI"/>
    <property type="match status" value="1"/>
</dbReference>
<gene>
    <name evidence="6" type="ORF">IAA89_03435</name>
</gene>
<dbReference type="InterPro" id="IPR000843">
    <property type="entry name" value="HTH_LacI"/>
</dbReference>
<dbReference type="GO" id="GO:0003700">
    <property type="term" value="F:DNA-binding transcription factor activity"/>
    <property type="evidence" value="ECO:0007669"/>
    <property type="project" value="TreeGrafter"/>
</dbReference>
<dbReference type="PANTHER" id="PTHR30146">
    <property type="entry name" value="LACI-RELATED TRANSCRIPTIONAL REPRESSOR"/>
    <property type="match status" value="1"/>
</dbReference>
<dbReference type="Pfam" id="PF13377">
    <property type="entry name" value="Peripla_BP_3"/>
    <property type="match status" value="1"/>
</dbReference>
<evidence type="ECO:0000256" key="1">
    <source>
        <dbReference type="ARBA" id="ARBA00023015"/>
    </source>
</evidence>
<evidence type="ECO:0000259" key="5">
    <source>
        <dbReference type="PROSITE" id="PS50943"/>
    </source>
</evidence>
<dbReference type="GO" id="GO:0000976">
    <property type="term" value="F:transcription cis-regulatory region binding"/>
    <property type="evidence" value="ECO:0007669"/>
    <property type="project" value="TreeGrafter"/>
</dbReference>
<dbReference type="EMBL" id="JADIMP010000053">
    <property type="protein sequence ID" value="MBO8441483.1"/>
    <property type="molecule type" value="Genomic_DNA"/>
</dbReference>
<comment type="caution">
    <text evidence="6">The sequence shown here is derived from an EMBL/GenBank/DDBJ whole genome shotgun (WGS) entry which is preliminary data.</text>
</comment>
<dbReference type="SUPFAM" id="SSF47413">
    <property type="entry name" value="lambda repressor-like DNA-binding domains"/>
    <property type="match status" value="1"/>
</dbReference>
<dbReference type="Gene3D" id="1.10.260.40">
    <property type="entry name" value="lambda repressor-like DNA-binding domains"/>
    <property type="match status" value="1"/>
</dbReference>
<keyword evidence="2" id="KW-0238">DNA-binding</keyword>
<dbReference type="PANTHER" id="PTHR30146:SF150">
    <property type="entry name" value="ARABINOSE METABOLISM TRANSCRIPTIONAL REPRESSOR"/>
    <property type="match status" value="1"/>
</dbReference>
<dbReference type="InterPro" id="IPR046335">
    <property type="entry name" value="LacI/GalR-like_sensor"/>
</dbReference>
<evidence type="ECO:0000256" key="3">
    <source>
        <dbReference type="ARBA" id="ARBA00023163"/>
    </source>
</evidence>
<evidence type="ECO:0000256" key="2">
    <source>
        <dbReference type="ARBA" id="ARBA00023125"/>
    </source>
</evidence>
<name>A0A9D9H9B1_9LACO</name>
<dbReference type="InterPro" id="IPR001387">
    <property type="entry name" value="Cro/C1-type_HTH"/>
</dbReference>
<dbReference type="Proteomes" id="UP000823614">
    <property type="component" value="Unassembled WGS sequence"/>
</dbReference>
<dbReference type="InterPro" id="IPR028082">
    <property type="entry name" value="Peripla_BP_I"/>
</dbReference>
<protein>
    <submittedName>
        <fullName evidence="6">Substrate-binding domain-containing protein</fullName>
    </submittedName>
</protein>
<feature type="domain" description="HTH cro/C1-type" evidence="5">
    <location>
        <begin position="2"/>
        <end position="47"/>
    </location>
</feature>
<evidence type="ECO:0000259" key="4">
    <source>
        <dbReference type="PROSITE" id="PS50932"/>
    </source>
</evidence>
<dbReference type="AlphaFoldDB" id="A0A9D9H9B1"/>
<dbReference type="PROSITE" id="PS00356">
    <property type="entry name" value="HTH_LACI_1"/>
    <property type="match status" value="1"/>
</dbReference>
<dbReference type="PROSITE" id="PS50932">
    <property type="entry name" value="HTH_LACI_2"/>
    <property type="match status" value="1"/>
</dbReference>
<feature type="domain" description="HTH lacI-type" evidence="4">
    <location>
        <begin position="6"/>
        <end position="60"/>
    </location>
</feature>
<dbReference type="PRINTS" id="PR00036">
    <property type="entry name" value="HTHLACI"/>
</dbReference>
<reference evidence="6" key="2">
    <citation type="journal article" date="2021" name="PeerJ">
        <title>Extensive microbial diversity within the chicken gut microbiome revealed by metagenomics and culture.</title>
        <authorList>
            <person name="Gilroy R."/>
            <person name="Ravi A."/>
            <person name="Getino M."/>
            <person name="Pursley I."/>
            <person name="Horton D.L."/>
            <person name="Alikhan N.F."/>
            <person name="Baker D."/>
            <person name="Gharbi K."/>
            <person name="Hall N."/>
            <person name="Watson M."/>
            <person name="Adriaenssens E.M."/>
            <person name="Foster-Nyarko E."/>
            <person name="Jarju S."/>
            <person name="Secka A."/>
            <person name="Antonio M."/>
            <person name="Oren A."/>
            <person name="Chaudhuri R.R."/>
            <person name="La Ragione R."/>
            <person name="Hildebrand F."/>
            <person name="Pallen M.J."/>
        </authorList>
    </citation>
    <scope>NUCLEOTIDE SEQUENCE</scope>
    <source>
        <strain evidence="6">C6-149</strain>
    </source>
</reference>
<accession>A0A9D9H9B1</accession>
<dbReference type="InterPro" id="IPR010982">
    <property type="entry name" value="Lambda_DNA-bd_dom_sf"/>
</dbReference>